<dbReference type="PANTHER" id="PTHR43357">
    <property type="entry name" value="INNER MEMBRANE ABC TRANSPORTER PERMEASE PROTEIN YDCV"/>
    <property type="match status" value="1"/>
</dbReference>
<feature type="transmembrane region" description="Helical" evidence="8">
    <location>
        <begin position="141"/>
        <end position="157"/>
    </location>
</feature>
<keyword evidence="6 8" id="KW-1133">Transmembrane helix</keyword>
<organism evidence="10 11">
    <name type="scientific">Candidatus Nesterenkonia stercoripullorum</name>
    <dbReference type="NCBI Taxonomy" id="2838701"/>
    <lineage>
        <taxon>Bacteria</taxon>
        <taxon>Bacillati</taxon>
        <taxon>Actinomycetota</taxon>
        <taxon>Actinomycetes</taxon>
        <taxon>Micrococcales</taxon>
        <taxon>Micrococcaceae</taxon>
        <taxon>Nesterenkonia</taxon>
    </lineage>
</organism>
<feature type="transmembrane region" description="Helical" evidence="8">
    <location>
        <begin position="111"/>
        <end position="135"/>
    </location>
</feature>
<evidence type="ECO:0000256" key="5">
    <source>
        <dbReference type="ARBA" id="ARBA00022692"/>
    </source>
</evidence>
<dbReference type="PROSITE" id="PS50928">
    <property type="entry name" value="ABC_TM1"/>
    <property type="match status" value="1"/>
</dbReference>
<dbReference type="SUPFAM" id="SSF161098">
    <property type="entry name" value="MetI-like"/>
    <property type="match status" value="1"/>
</dbReference>
<reference evidence="10" key="2">
    <citation type="submission" date="2021-04" db="EMBL/GenBank/DDBJ databases">
        <authorList>
            <person name="Gilroy R."/>
        </authorList>
    </citation>
    <scope>NUCLEOTIDE SEQUENCE</scope>
    <source>
        <strain evidence="10">ChiHejej3B27-3195</strain>
    </source>
</reference>
<evidence type="ECO:0000313" key="11">
    <source>
        <dbReference type="Proteomes" id="UP000824151"/>
    </source>
</evidence>
<dbReference type="Gene3D" id="1.10.3720.10">
    <property type="entry name" value="MetI-like"/>
    <property type="match status" value="1"/>
</dbReference>
<keyword evidence="4" id="KW-0997">Cell inner membrane</keyword>
<dbReference type="CDD" id="cd06261">
    <property type="entry name" value="TM_PBP2"/>
    <property type="match status" value="1"/>
</dbReference>
<evidence type="ECO:0000256" key="2">
    <source>
        <dbReference type="ARBA" id="ARBA00022448"/>
    </source>
</evidence>
<keyword evidence="5 8" id="KW-0812">Transmembrane</keyword>
<feature type="transmembrane region" description="Helical" evidence="8">
    <location>
        <begin position="189"/>
        <end position="210"/>
    </location>
</feature>
<evidence type="ECO:0000256" key="8">
    <source>
        <dbReference type="RuleBase" id="RU363032"/>
    </source>
</evidence>
<name>A0A9D1UVD6_9MICC</name>
<evidence type="ECO:0000256" key="1">
    <source>
        <dbReference type="ARBA" id="ARBA00004429"/>
    </source>
</evidence>
<dbReference type="InterPro" id="IPR035906">
    <property type="entry name" value="MetI-like_sf"/>
</dbReference>
<dbReference type="GO" id="GO:0005886">
    <property type="term" value="C:plasma membrane"/>
    <property type="evidence" value="ECO:0007669"/>
    <property type="project" value="UniProtKB-SubCell"/>
</dbReference>
<sequence>MSAEPVPFKARTNIGRLAFLLIVLASYLFLAAPLVIIFVMSFNGNQYLSWPPENFTLDWYRVLPEQSQFIEGLQTTLITASSSTALVLLCGVPAALALNRYEFRGKGALSAFFLSPLLVPTIVLAVGLVLILGPIGLTNTYLGIIIGHFAITFPYIIRTTLMALLTSDTSCEEAARVLGAGRFTVFRRVTLPIIAPGVIAGGVIAFIVSFDEAVISLFVAESGRPTLPVHVLRYVEQSADAAVAALSVILILFSLLIVIIVERLMGLRTALR</sequence>
<comment type="similarity">
    <text evidence="8">Belongs to the binding-protein-dependent transport system permease family.</text>
</comment>
<reference evidence="10" key="1">
    <citation type="journal article" date="2021" name="PeerJ">
        <title>Extensive microbial diversity within the chicken gut microbiome revealed by metagenomics and culture.</title>
        <authorList>
            <person name="Gilroy R."/>
            <person name="Ravi A."/>
            <person name="Getino M."/>
            <person name="Pursley I."/>
            <person name="Horton D.L."/>
            <person name="Alikhan N.F."/>
            <person name="Baker D."/>
            <person name="Gharbi K."/>
            <person name="Hall N."/>
            <person name="Watson M."/>
            <person name="Adriaenssens E.M."/>
            <person name="Foster-Nyarko E."/>
            <person name="Jarju S."/>
            <person name="Secka A."/>
            <person name="Antonio M."/>
            <person name="Oren A."/>
            <person name="Chaudhuri R.R."/>
            <person name="La Ragione R."/>
            <person name="Hildebrand F."/>
            <person name="Pallen M.J."/>
        </authorList>
    </citation>
    <scope>NUCLEOTIDE SEQUENCE</scope>
    <source>
        <strain evidence="10">ChiHejej3B27-3195</strain>
    </source>
</reference>
<keyword evidence="7 8" id="KW-0472">Membrane</keyword>
<comment type="caution">
    <text evidence="10">The sequence shown here is derived from an EMBL/GenBank/DDBJ whole genome shotgun (WGS) entry which is preliminary data.</text>
</comment>
<accession>A0A9D1UVD6</accession>
<dbReference type="PANTHER" id="PTHR43357:SF4">
    <property type="entry name" value="INNER MEMBRANE ABC TRANSPORTER PERMEASE PROTEIN YDCV"/>
    <property type="match status" value="1"/>
</dbReference>
<dbReference type="InterPro" id="IPR000515">
    <property type="entry name" value="MetI-like"/>
</dbReference>
<evidence type="ECO:0000313" key="10">
    <source>
        <dbReference type="EMBL" id="HIX01117.1"/>
    </source>
</evidence>
<dbReference type="EMBL" id="DXGD01000498">
    <property type="protein sequence ID" value="HIX01117.1"/>
    <property type="molecule type" value="Genomic_DNA"/>
</dbReference>
<keyword evidence="2 8" id="KW-0813">Transport</keyword>
<evidence type="ECO:0000256" key="7">
    <source>
        <dbReference type="ARBA" id="ARBA00023136"/>
    </source>
</evidence>
<dbReference type="Pfam" id="PF00528">
    <property type="entry name" value="BPD_transp_1"/>
    <property type="match status" value="1"/>
</dbReference>
<protein>
    <submittedName>
        <fullName evidence="10">ABC transporter permease</fullName>
    </submittedName>
</protein>
<evidence type="ECO:0000256" key="4">
    <source>
        <dbReference type="ARBA" id="ARBA00022519"/>
    </source>
</evidence>
<proteinExistence type="inferred from homology"/>
<dbReference type="AlphaFoldDB" id="A0A9D1UVD6"/>
<evidence type="ECO:0000256" key="3">
    <source>
        <dbReference type="ARBA" id="ARBA00022475"/>
    </source>
</evidence>
<dbReference type="Proteomes" id="UP000824151">
    <property type="component" value="Unassembled WGS sequence"/>
</dbReference>
<evidence type="ECO:0000259" key="9">
    <source>
        <dbReference type="PROSITE" id="PS50928"/>
    </source>
</evidence>
<dbReference type="GO" id="GO:0055085">
    <property type="term" value="P:transmembrane transport"/>
    <property type="evidence" value="ECO:0007669"/>
    <property type="project" value="InterPro"/>
</dbReference>
<comment type="subcellular location">
    <subcellularLocation>
        <location evidence="1">Cell inner membrane</location>
        <topology evidence="1">Multi-pass membrane protein</topology>
    </subcellularLocation>
    <subcellularLocation>
        <location evidence="8">Cell membrane</location>
        <topology evidence="8">Multi-pass membrane protein</topology>
    </subcellularLocation>
</comment>
<feature type="transmembrane region" description="Helical" evidence="8">
    <location>
        <begin position="77"/>
        <end position="99"/>
    </location>
</feature>
<keyword evidence="3" id="KW-1003">Cell membrane</keyword>
<gene>
    <name evidence="10" type="ORF">H9871_13370</name>
</gene>
<feature type="domain" description="ABC transmembrane type-1" evidence="9">
    <location>
        <begin position="73"/>
        <end position="261"/>
    </location>
</feature>
<feature type="transmembrane region" description="Helical" evidence="8">
    <location>
        <begin position="17"/>
        <end position="42"/>
    </location>
</feature>
<feature type="transmembrane region" description="Helical" evidence="8">
    <location>
        <begin position="241"/>
        <end position="261"/>
    </location>
</feature>
<evidence type="ECO:0000256" key="6">
    <source>
        <dbReference type="ARBA" id="ARBA00022989"/>
    </source>
</evidence>